<reference evidence="1 2" key="1">
    <citation type="submission" date="2023-03" db="EMBL/GenBank/DDBJ databases">
        <title>YIM 133296 draft genome.</title>
        <authorList>
            <person name="Xiong L."/>
        </authorList>
    </citation>
    <scope>NUCLEOTIDE SEQUENCE [LARGE SCALE GENOMIC DNA]</scope>
    <source>
        <strain evidence="1 2">YIM 133296</strain>
    </source>
</reference>
<name>A0ABT6C6L6_9MICO</name>
<keyword evidence="2" id="KW-1185">Reference proteome</keyword>
<dbReference type="Proteomes" id="UP001528912">
    <property type="component" value="Unassembled WGS sequence"/>
</dbReference>
<dbReference type="RefSeq" id="WP_277191910.1">
    <property type="nucleotide sequence ID" value="NZ_JAROAV010000028.1"/>
</dbReference>
<organism evidence="1 2">
    <name type="scientific">Luteipulveratus flavus</name>
    <dbReference type="NCBI Taxonomy" id="3031728"/>
    <lineage>
        <taxon>Bacteria</taxon>
        <taxon>Bacillati</taxon>
        <taxon>Actinomycetota</taxon>
        <taxon>Actinomycetes</taxon>
        <taxon>Micrococcales</taxon>
        <taxon>Dermacoccaceae</taxon>
        <taxon>Luteipulveratus</taxon>
    </lineage>
</organism>
<comment type="caution">
    <text evidence="1">The sequence shown here is derived from an EMBL/GenBank/DDBJ whole genome shotgun (WGS) entry which is preliminary data.</text>
</comment>
<evidence type="ECO:0000313" key="1">
    <source>
        <dbReference type="EMBL" id="MDF8264415.1"/>
    </source>
</evidence>
<proteinExistence type="predicted"/>
<protein>
    <recommendedName>
        <fullName evidence="3">DUF304 domain-containing protein</fullName>
    </recommendedName>
</protein>
<sequence length="140" mass="15930">MALRDKLVDRAQPYLEPGERVQAVFQAQSGPSPYWSFLTYLMFFWFQPVIVVVTDRAVVVLNAGKLRVTFPKSLRLRGPREVWFGEPSGLWGNIQLDTKYYVHKRFHKDVRAADEALRQMYPHGLPGAPLQSAPGAPFNG</sequence>
<evidence type="ECO:0008006" key="3">
    <source>
        <dbReference type="Google" id="ProtNLM"/>
    </source>
</evidence>
<accession>A0ABT6C6L6</accession>
<gene>
    <name evidence="1" type="ORF">P4R38_09185</name>
</gene>
<dbReference type="EMBL" id="JAROAV010000028">
    <property type="protein sequence ID" value="MDF8264415.1"/>
    <property type="molecule type" value="Genomic_DNA"/>
</dbReference>
<evidence type="ECO:0000313" key="2">
    <source>
        <dbReference type="Proteomes" id="UP001528912"/>
    </source>
</evidence>